<reference evidence="1" key="1">
    <citation type="submission" date="2006-05" db="EMBL/GenBank/DDBJ databases">
        <title>Complete sequence of chromosome 1 of Burkholderia cenocepacia AU 1054.</title>
        <authorList>
            <consortium name="US DOE Joint Genome Institute"/>
            <person name="Copeland A."/>
            <person name="Lucas S."/>
            <person name="Lapidus A."/>
            <person name="Barry K."/>
            <person name="Detter J.C."/>
            <person name="Glavina del Rio T."/>
            <person name="Hammon N."/>
            <person name="Israni S."/>
            <person name="Dalin E."/>
            <person name="Tice H."/>
            <person name="Pitluck S."/>
            <person name="Chain P."/>
            <person name="Malfatti S."/>
            <person name="Shin M."/>
            <person name="Vergez L."/>
            <person name="Schmutz J."/>
            <person name="Larimer F."/>
            <person name="Land M."/>
            <person name="Hauser L."/>
            <person name="Kyrpides N."/>
            <person name="Lykidis A."/>
            <person name="LiPuma J.J."/>
            <person name="Konstantinidis K."/>
            <person name="Tiedje J.M."/>
            <person name="Richardson P."/>
        </authorList>
    </citation>
    <scope>NUCLEOTIDE SEQUENCE [LARGE SCALE GENOMIC DNA]</scope>
    <source>
        <strain evidence="1">AU 1054</strain>
    </source>
</reference>
<protein>
    <submittedName>
        <fullName evidence="1">Uncharacterized protein</fullName>
    </submittedName>
</protein>
<sequence>MRRMRHLRAVGGAPILVSTRQGPALKGRTPLACKMTSEEDIKAPERG</sequence>
<dbReference type="AlphaFoldDB" id="A0A0H2XSX4"/>
<organism evidence="1">
    <name type="scientific">Burkholderia orbicola (strain AU 1054)</name>
    <dbReference type="NCBI Taxonomy" id="331271"/>
    <lineage>
        <taxon>Bacteria</taxon>
        <taxon>Pseudomonadati</taxon>
        <taxon>Pseudomonadota</taxon>
        <taxon>Betaproteobacteria</taxon>
        <taxon>Burkholderiales</taxon>
        <taxon>Burkholderiaceae</taxon>
        <taxon>Burkholderia</taxon>
        <taxon>Burkholderia cepacia complex</taxon>
        <taxon>Burkholderia orbicola</taxon>
    </lineage>
</organism>
<name>A0A0H2XSX4_BURO1</name>
<dbReference type="HOGENOM" id="CLU_3165464_0_0_4"/>
<gene>
    <name evidence="1" type="ordered locus">Bcen_2289</name>
</gene>
<evidence type="ECO:0000313" key="1">
    <source>
        <dbReference type="EMBL" id="ABF77190.1"/>
    </source>
</evidence>
<proteinExistence type="predicted"/>
<dbReference type="EMBL" id="CP000378">
    <property type="protein sequence ID" value="ABF77190.1"/>
    <property type="molecule type" value="Genomic_DNA"/>
</dbReference>
<accession>A0A0H2XSX4</accession>